<evidence type="ECO:0000313" key="2">
    <source>
        <dbReference type="Proteomes" id="UP000254651"/>
    </source>
</evidence>
<dbReference type="InterPro" id="IPR027417">
    <property type="entry name" value="P-loop_NTPase"/>
</dbReference>
<sequence length="423" mass="48125">MSNTKVSDVYGINRDLPLNYVPRSYADTILRESLDRSQHLVIYGSSKQGKTSLRKHNLKHDEYIVIHCSNKWTIQNIHEAILKSAGFELTISSSQTTTGKQKISASIGTAAILPFNLSSNAESESTNQNSITLEPLDLDPFDVNDIIDALNRIKFNKIIILEDFHYLPTETQKDFSFALKAFHENSKFKFIIIGVWLEENRLSVYNGDLDGRLIALNADKWDKQDLTSVIERGEELLNIEFSENFKSNLVENCFDSVFLIQEACLAACKQCNIEEKQITKTLIAENIDAKNLISNIVKSQSGRFNSFLTQFANGFQATTLEMYKWLLYPILTKEITELEKGIRLLDITRLLKSKYPKKDELNTGNITQALQSVTSLQINKNVRPIILDYDQTNLVLSIVDKSFLIWLATQNRDDLILLVGLDE</sequence>
<evidence type="ECO:0008006" key="3">
    <source>
        <dbReference type="Google" id="ProtNLM"/>
    </source>
</evidence>
<accession>A0A378UIS6</accession>
<keyword evidence="2" id="KW-1185">Reference proteome</keyword>
<organism evidence="1 2">
    <name type="scientific">Bergeriella denitrificans</name>
    <name type="common">Neisseria denitrificans</name>
    <dbReference type="NCBI Taxonomy" id="494"/>
    <lineage>
        <taxon>Bacteria</taxon>
        <taxon>Pseudomonadati</taxon>
        <taxon>Pseudomonadota</taxon>
        <taxon>Betaproteobacteria</taxon>
        <taxon>Neisseriales</taxon>
        <taxon>Neisseriaceae</taxon>
        <taxon>Bergeriella</taxon>
    </lineage>
</organism>
<name>A0A378UIS6_BERDE</name>
<dbReference type="SUPFAM" id="SSF52540">
    <property type="entry name" value="P-loop containing nucleoside triphosphate hydrolases"/>
    <property type="match status" value="1"/>
</dbReference>
<dbReference type="AlphaFoldDB" id="A0A378UIS6"/>
<gene>
    <name evidence="1" type="ORF">NCTC10295_02063</name>
</gene>
<dbReference type="Proteomes" id="UP000254651">
    <property type="component" value="Unassembled WGS sequence"/>
</dbReference>
<dbReference type="RefSeq" id="WP_066076701.1">
    <property type="nucleotide sequence ID" value="NZ_CP181246.1"/>
</dbReference>
<evidence type="ECO:0000313" key="1">
    <source>
        <dbReference type="EMBL" id="STZ77246.1"/>
    </source>
</evidence>
<dbReference type="Gene3D" id="3.40.50.300">
    <property type="entry name" value="P-loop containing nucleotide triphosphate hydrolases"/>
    <property type="match status" value="1"/>
</dbReference>
<dbReference type="EMBL" id="UGQS01000002">
    <property type="protein sequence ID" value="STZ77246.1"/>
    <property type="molecule type" value="Genomic_DNA"/>
</dbReference>
<reference evidence="1 2" key="1">
    <citation type="submission" date="2018-06" db="EMBL/GenBank/DDBJ databases">
        <authorList>
            <consortium name="Pathogen Informatics"/>
            <person name="Doyle S."/>
        </authorList>
    </citation>
    <scope>NUCLEOTIDE SEQUENCE [LARGE SCALE GENOMIC DNA]</scope>
    <source>
        <strain evidence="1 2">NCTC10295</strain>
    </source>
</reference>
<proteinExistence type="predicted"/>
<protein>
    <recommendedName>
        <fullName evidence="3">Archaeal ATPase</fullName>
    </recommendedName>
</protein>